<dbReference type="EMBL" id="JAAAIN010000221">
    <property type="protein sequence ID" value="KAG0317877.1"/>
    <property type="molecule type" value="Genomic_DNA"/>
</dbReference>
<dbReference type="Proteomes" id="UP000823405">
    <property type="component" value="Unassembled WGS sequence"/>
</dbReference>
<sequence>MRTFEVFVRLRTDPEAGSFTCTLDSTSNENIGTLQEALFLHFPDLPKKENNDMKETVSLVGHICVHHRFEVAKTHFDGRNQYSLIDEPSVRELITIYQELDLHEMIVDWESPELDLDSFSAKEFIAVFGAKNPDLYRLDEEEFTDVAELGSIEDEAIADLIEGRLGKGKVDYAVRLAGRTMLTVSLFESEDTRAEDAVARTLVLLHMICQGRYEQVASDTGVTETVAGPDYEKHEVASETVGTSESSPGTPGASEIATGMFITYGIVTDGSRWWFLECTQDSPGDAGILPCPMFWAGKNPDEMGFVDYSSKHWMGPQTIFARVVKMLETIMEQP</sequence>
<name>A0A9P6RI81_9FUNG</name>
<proteinExistence type="predicted"/>
<gene>
    <name evidence="1" type="ORF">BGZ97_004752</name>
</gene>
<keyword evidence="2" id="KW-1185">Reference proteome</keyword>
<organism evidence="1 2">
    <name type="scientific">Linnemannia gamsii</name>
    <dbReference type="NCBI Taxonomy" id="64522"/>
    <lineage>
        <taxon>Eukaryota</taxon>
        <taxon>Fungi</taxon>
        <taxon>Fungi incertae sedis</taxon>
        <taxon>Mucoromycota</taxon>
        <taxon>Mortierellomycotina</taxon>
        <taxon>Mortierellomycetes</taxon>
        <taxon>Mortierellales</taxon>
        <taxon>Mortierellaceae</taxon>
        <taxon>Linnemannia</taxon>
    </lineage>
</organism>
<reference evidence="1" key="1">
    <citation type="journal article" date="2020" name="Fungal Divers.">
        <title>Resolving the Mortierellaceae phylogeny through synthesis of multi-gene phylogenetics and phylogenomics.</title>
        <authorList>
            <person name="Vandepol N."/>
            <person name="Liber J."/>
            <person name="Desiro A."/>
            <person name="Na H."/>
            <person name="Kennedy M."/>
            <person name="Barry K."/>
            <person name="Grigoriev I.V."/>
            <person name="Miller A.N."/>
            <person name="O'Donnell K."/>
            <person name="Stajich J.E."/>
            <person name="Bonito G."/>
        </authorList>
    </citation>
    <scope>NUCLEOTIDE SEQUENCE</scope>
    <source>
        <strain evidence="1">NVP60</strain>
    </source>
</reference>
<evidence type="ECO:0000313" key="2">
    <source>
        <dbReference type="Proteomes" id="UP000823405"/>
    </source>
</evidence>
<comment type="caution">
    <text evidence="1">The sequence shown here is derived from an EMBL/GenBank/DDBJ whole genome shotgun (WGS) entry which is preliminary data.</text>
</comment>
<accession>A0A9P6RI81</accession>
<evidence type="ECO:0000313" key="1">
    <source>
        <dbReference type="EMBL" id="KAG0317877.1"/>
    </source>
</evidence>
<dbReference type="AlphaFoldDB" id="A0A9P6RI81"/>
<dbReference type="OrthoDB" id="2490695at2759"/>
<protein>
    <submittedName>
        <fullName evidence="1">Uncharacterized protein</fullName>
    </submittedName>
</protein>